<keyword evidence="7" id="KW-1133">Transmembrane helix</keyword>
<evidence type="ECO:0000256" key="5">
    <source>
        <dbReference type="ARBA" id="ARBA00022729"/>
    </source>
</evidence>
<evidence type="ECO:0000313" key="18">
    <source>
        <dbReference type="EMBL" id="KAF6037962.1"/>
    </source>
</evidence>
<dbReference type="InterPro" id="IPR000152">
    <property type="entry name" value="EGF-type_Asp/Asn_hydroxyl_site"/>
</dbReference>
<dbReference type="InterPro" id="IPR001881">
    <property type="entry name" value="EGF-like_Ca-bd_dom"/>
</dbReference>
<dbReference type="InterPro" id="IPR036772">
    <property type="entry name" value="SRCR-like_dom_sf"/>
</dbReference>
<dbReference type="SUPFAM" id="SSF56487">
    <property type="entry name" value="SRCR-like"/>
    <property type="match status" value="1"/>
</dbReference>
<evidence type="ECO:0000256" key="14">
    <source>
        <dbReference type="SAM" id="SignalP"/>
    </source>
</evidence>
<dbReference type="InterPro" id="IPR000742">
    <property type="entry name" value="EGF"/>
</dbReference>
<dbReference type="Gene3D" id="3.90.215.10">
    <property type="entry name" value="Gamma Fibrinogen, chain A, domain 1"/>
    <property type="match status" value="1"/>
</dbReference>
<dbReference type="InterPro" id="IPR014716">
    <property type="entry name" value="Fibrinogen_a/b/g_C_1"/>
</dbReference>
<feature type="domain" description="ZP" evidence="17">
    <location>
        <begin position="255"/>
        <end position="496"/>
    </location>
</feature>
<dbReference type="InterPro" id="IPR009030">
    <property type="entry name" value="Growth_fac_rcpt_cys_sf"/>
</dbReference>
<keyword evidence="5 14" id="KW-0732">Signal</keyword>
<dbReference type="Pfam" id="PF07645">
    <property type="entry name" value="EGF_CA"/>
    <property type="match status" value="1"/>
</dbReference>
<dbReference type="SMART" id="SM00241">
    <property type="entry name" value="ZP"/>
    <property type="match status" value="1"/>
</dbReference>
<comment type="caution">
    <text evidence="18">The sequence shown here is derived from an EMBL/GenBank/DDBJ whole genome shotgun (WGS) entry which is preliminary data.</text>
</comment>
<dbReference type="PANTHER" id="PTHR24050:SF28">
    <property type="entry name" value="UROMODULIN-LIKE"/>
    <property type="match status" value="1"/>
</dbReference>
<protein>
    <submittedName>
        <fullName evidence="18">Uncharacterized protein</fullName>
    </submittedName>
</protein>
<dbReference type="PROSITE" id="PS01187">
    <property type="entry name" value="EGF_CA"/>
    <property type="match status" value="2"/>
</dbReference>
<feature type="signal peptide" evidence="14">
    <location>
        <begin position="1"/>
        <end position="23"/>
    </location>
</feature>
<dbReference type="InterPro" id="IPR036056">
    <property type="entry name" value="Fibrinogen-like_C"/>
</dbReference>
<keyword evidence="19" id="KW-1185">Reference proteome</keyword>
<keyword evidence="3" id="KW-0254">Endocytosis</keyword>
<keyword evidence="4" id="KW-0812">Transmembrane</keyword>
<evidence type="ECO:0000259" key="15">
    <source>
        <dbReference type="PROSITE" id="PS50026"/>
    </source>
</evidence>
<dbReference type="GO" id="GO:0006897">
    <property type="term" value="P:endocytosis"/>
    <property type="evidence" value="ECO:0007669"/>
    <property type="project" value="UniProtKB-KW"/>
</dbReference>
<dbReference type="PANTHER" id="PTHR24050">
    <property type="entry name" value="PA14 DOMAIN-CONTAINING PROTEIN"/>
    <property type="match status" value="1"/>
</dbReference>
<comment type="caution">
    <text evidence="13">Lacks conserved residue(s) required for the propagation of feature annotation.</text>
</comment>
<evidence type="ECO:0000256" key="12">
    <source>
        <dbReference type="PROSITE-ProRule" id="PRU00076"/>
    </source>
</evidence>
<keyword evidence="2 12" id="KW-0245">EGF-like domain</keyword>
<evidence type="ECO:0000259" key="17">
    <source>
        <dbReference type="PROSITE" id="PS51034"/>
    </source>
</evidence>
<dbReference type="Pfam" id="PF00530">
    <property type="entry name" value="SRCR"/>
    <property type="match status" value="1"/>
</dbReference>
<dbReference type="SMART" id="SM00181">
    <property type="entry name" value="EGF"/>
    <property type="match status" value="3"/>
</dbReference>
<gene>
    <name evidence="18" type="ORF">EB796_003714</name>
</gene>
<evidence type="ECO:0000256" key="11">
    <source>
        <dbReference type="ARBA" id="ARBA00023180"/>
    </source>
</evidence>
<dbReference type="Gene3D" id="2.10.25.10">
    <property type="entry name" value="Laminin"/>
    <property type="match status" value="3"/>
</dbReference>
<evidence type="ECO:0000256" key="3">
    <source>
        <dbReference type="ARBA" id="ARBA00022583"/>
    </source>
</evidence>
<dbReference type="InterPro" id="IPR001507">
    <property type="entry name" value="ZP_dom"/>
</dbReference>
<evidence type="ECO:0000259" key="16">
    <source>
        <dbReference type="PROSITE" id="PS50287"/>
    </source>
</evidence>
<dbReference type="PROSITE" id="PS51034">
    <property type="entry name" value="ZP_2"/>
    <property type="match status" value="1"/>
</dbReference>
<proteinExistence type="predicted"/>
<dbReference type="AlphaFoldDB" id="A0A7J7KH06"/>
<feature type="domain" description="EGF-like" evidence="15">
    <location>
        <begin position="126"/>
        <end position="166"/>
    </location>
</feature>
<dbReference type="Gene3D" id="3.10.250.10">
    <property type="entry name" value="SRCR-like domain"/>
    <property type="match status" value="1"/>
</dbReference>
<evidence type="ECO:0000256" key="1">
    <source>
        <dbReference type="ARBA" id="ARBA00004479"/>
    </source>
</evidence>
<name>A0A7J7KH06_BUGNE</name>
<dbReference type="Gene3D" id="2.60.40.3210">
    <property type="entry name" value="Zona pellucida, ZP-N domain"/>
    <property type="match status" value="1"/>
</dbReference>
<keyword evidence="11" id="KW-0325">Glycoprotein</keyword>
<reference evidence="18" key="1">
    <citation type="submission" date="2020-06" db="EMBL/GenBank/DDBJ databases">
        <title>Draft genome of Bugula neritina, a colonial animal packing powerful symbionts and potential medicines.</title>
        <authorList>
            <person name="Rayko M."/>
        </authorList>
    </citation>
    <scope>NUCLEOTIDE SEQUENCE [LARGE SCALE GENOMIC DNA]</scope>
    <source>
        <strain evidence="18">Kwan_BN1</strain>
    </source>
</reference>
<dbReference type="PROSITE" id="PS00010">
    <property type="entry name" value="ASX_HYDROXYL"/>
    <property type="match status" value="2"/>
</dbReference>
<comment type="subcellular location">
    <subcellularLocation>
        <location evidence="1">Membrane</location>
        <topology evidence="1">Single-pass type I membrane protein</topology>
    </subcellularLocation>
</comment>
<dbReference type="FunFam" id="2.10.25.10:FF:000009">
    <property type="entry name" value="Low-density lipoprotein receptor isoform 1"/>
    <property type="match status" value="1"/>
</dbReference>
<evidence type="ECO:0000256" key="10">
    <source>
        <dbReference type="ARBA" id="ARBA00023170"/>
    </source>
</evidence>
<dbReference type="Pfam" id="PF00147">
    <property type="entry name" value="Fibrinogen_C"/>
    <property type="match status" value="1"/>
</dbReference>
<evidence type="ECO:0000256" key="2">
    <source>
        <dbReference type="ARBA" id="ARBA00022536"/>
    </source>
</evidence>
<dbReference type="GO" id="GO:0016020">
    <property type="term" value="C:membrane"/>
    <property type="evidence" value="ECO:0007669"/>
    <property type="project" value="UniProtKB-SubCell"/>
</dbReference>
<sequence>MKKLTISIFILSLLSVNILFTAAQKDGDVYLTEGMKGLLYVYRNSVKGPVCDDSNIPIPVGQVVCRNLGATLINITHYNEGPTSNFLLDDVVCNGTESNLAECNHLPWGTHNCGPGEHFYVECKADVNECQSANGGCSHTCINTIGSFYCECPDHFYLSDNNRDCTAEVNECQTDNGGCSHTCINTLRSFYCECPDHFYLSDNNRDCIDVNECVEENGGCSHNCVNTEGSYHCECPEYLYLSDNETCSANGTTIDCSSSHGMKVTLDKRTLFFLPDQLTLLDTQCVSSSNSTHVWLQTDYDKCSTSQKTVDDTVVFSNTILSSDDIAAGSVMFYDLIYIPFKCVFAATSNVTQVTTQVPRLIMRLEDTGTLQESNYSLKLYNDQSDDSSSLSPPIELRQRETLYAKLEPSDSGLKLIPDECTVYSEQRAASQRVIENGLAAISFTKVHTSSSFKFSYPAFTFEGLEDEKYTLNCNSSVQDMPIASSVNSSLILSAEDVGLRLLHLLSYEKQLKLRITYGDVTRYSEYGNFKVGSPETQYIVEELSGLYQGTVVNSMSRVGTKFSTYDRDNDQWISGSCSGMY</sequence>
<keyword evidence="9 13" id="KW-1015">Disulfide bond</keyword>
<dbReference type="EMBL" id="VXIV02000492">
    <property type="protein sequence ID" value="KAF6037962.1"/>
    <property type="molecule type" value="Genomic_DNA"/>
</dbReference>
<dbReference type="SUPFAM" id="SSF57184">
    <property type="entry name" value="Growth factor receptor domain"/>
    <property type="match status" value="1"/>
</dbReference>
<dbReference type="InterPro" id="IPR001190">
    <property type="entry name" value="SRCR"/>
</dbReference>
<dbReference type="PROSITE" id="PS50026">
    <property type="entry name" value="EGF_3"/>
    <property type="match status" value="1"/>
</dbReference>
<dbReference type="OrthoDB" id="6286622at2759"/>
<keyword evidence="8" id="KW-0472">Membrane</keyword>
<dbReference type="Proteomes" id="UP000593567">
    <property type="component" value="Unassembled WGS sequence"/>
</dbReference>
<dbReference type="SUPFAM" id="SSF56496">
    <property type="entry name" value="Fibrinogen C-terminal domain-like"/>
    <property type="match status" value="1"/>
</dbReference>
<feature type="chain" id="PRO_5029834042" evidence="14">
    <location>
        <begin position="24"/>
        <end position="582"/>
    </location>
</feature>
<organism evidence="18 19">
    <name type="scientific">Bugula neritina</name>
    <name type="common">Brown bryozoan</name>
    <name type="synonym">Sertularia neritina</name>
    <dbReference type="NCBI Taxonomy" id="10212"/>
    <lineage>
        <taxon>Eukaryota</taxon>
        <taxon>Metazoa</taxon>
        <taxon>Spiralia</taxon>
        <taxon>Lophotrochozoa</taxon>
        <taxon>Bryozoa</taxon>
        <taxon>Gymnolaemata</taxon>
        <taxon>Cheilostomatida</taxon>
        <taxon>Flustrina</taxon>
        <taxon>Buguloidea</taxon>
        <taxon>Bugulidae</taxon>
        <taxon>Bugula</taxon>
    </lineage>
</organism>
<dbReference type="CDD" id="cd00054">
    <property type="entry name" value="EGF_CA"/>
    <property type="match status" value="3"/>
</dbReference>
<dbReference type="SMART" id="SM00179">
    <property type="entry name" value="EGF_CA"/>
    <property type="match status" value="3"/>
</dbReference>
<keyword evidence="6" id="KW-0677">Repeat</keyword>
<evidence type="ECO:0000256" key="9">
    <source>
        <dbReference type="ARBA" id="ARBA00023157"/>
    </source>
</evidence>
<dbReference type="PROSITE" id="PS50287">
    <property type="entry name" value="SRCR_2"/>
    <property type="match status" value="1"/>
</dbReference>
<feature type="disulfide bond" evidence="13">
    <location>
        <begin position="93"/>
        <end position="103"/>
    </location>
</feature>
<dbReference type="Pfam" id="PF14670">
    <property type="entry name" value="FXa_inhibition"/>
    <property type="match status" value="2"/>
</dbReference>
<feature type="domain" description="SRCR" evidence="16">
    <location>
        <begin position="22"/>
        <end position="124"/>
    </location>
</feature>
<evidence type="ECO:0000313" key="19">
    <source>
        <dbReference type="Proteomes" id="UP000593567"/>
    </source>
</evidence>
<evidence type="ECO:0000256" key="13">
    <source>
        <dbReference type="PROSITE-ProRule" id="PRU00196"/>
    </source>
</evidence>
<dbReference type="SMART" id="SM00202">
    <property type="entry name" value="SR"/>
    <property type="match status" value="1"/>
</dbReference>
<dbReference type="InterPro" id="IPR002181">
    <property type="entry name" value="Fibrinogen_a/b/g_C_dom"/>
</dbReference>
<evidence type="ECO:0000256" key="7">
    <source>
        <dbReference type="ARBA" id="ARBA00022989"/>
    </source>
</evidence>
<dbReference type="InterPro" id="IPR018097">
    <property type="entry name" value="EGF_Ca-bd_CS"/>
</dbReference>
<dbReference type="InterPro" id="IPR052235">
    <property type="entry name" value="Nephronectin_domain"/>
</dbReference>
<accession>A0A7J7KH06</accession>
<keyword evidence="10" id="KW-0675">Receptor</keyword>
<dbReference type="GO" id="GO:0005509">
    <property type="term" value="F:calcium ion binding"/>
    <property type="evidence" value="ECO:0007669"/>
    <property type="project" value="InterPro"/>
</dbReference>
<evidence type="ECO:0000256" key="6">
    <source>
        <dbReference type="ARBA" id="ARBA00022737"/>
    </source>
</evidence>
<evidence type="ECO:0000256" key="4">
    <source>
        <dbReference type="ARBA" id="ARBA00022692"/>
    </source>
</evidence>
<dbReference type="InterPro" id="IPR049883">
    <property type="entry name" value="NOTCH1_EGF-like"/>
</dbReference>
<evidence type="ECO:0000256" key="8">
    <source>
        <dbReference type="ARBA" id="ARBA00023136"/>
    </source>
</evidence>